<dbReference type="InterPro" id="IPR041516">
    <property type="entry name" value="LACTB2_WH"/>
</dbReference>
<name>A0A6S6QGG9_9HYPH</name>
<accession>A0A6S6QGG9</accession>
<dbReference type="SMART" id="SM00849">
    <property type="entry name" value="Lactamase_B"/>
    <property type="match status" value="1"/>
</dbReference>
<protein>
    <submittedName>
        <fullName evidence="2">MBL fold metallo-hydrolase</fullName>
    </submittedName>
</protein>
<dbReference type="CDD" id="cd16278">
    <property type="entry name" value="metallo-hydrolase-like_MBL-fold"/>
    <property type="match status" value="1"/>
</dbReference>
<dbReference type="InterPro" id="IPR036866">
    <property type="entry name" value="RibonucZ/Hydroxyglut_hydro"/>
</dbReference>
<dbReference type="PANTHER" id="PTHR23131">
    <property type="entry name" value="ENDORIBONUCLEASE LACTB2"/>
    <property type="match status" value="1"/>
</dbReference>
<dbReference type="PANTHER" id="PTHR23131:SF0">
    <property type="entry name" value="ENDORIBONUCLEASE LACTB2"/>
    <property type="match status" value="1"/>
</dbReference>
<gene>
    <name evidence="2" type="ORF">IZ6_09680</name>
</gene>
<dbReference type="Proteomes" id="UP000515317">
    <property type="component" value="Chromosome"/>
</dbReference>
<evidence type="ECO:0000259" key="1">
    <source>
        <dbReference type="SMART" id="SM00849"/>
    </source>
</evidence>
<evidence type="ECO:0000313" key="3">
    <source>
        <dbReference type="Proteomes" id="UP000515317"/>
    </source>
</evidence>
<dbReference type="Gene3D" id="1.10.10.10">
    <property type="entry name" value="Winged helix-like DNA-binding domain superfamily/Winged helix DNA-binding domain"/>
    <property type="match status" value="1"/>
</dbReference>
<dbReference type="GO" id="GO:0016787">
    <property type="term" value="F:hydrolase activity"/>
    <property type="evidence" value="ECO:0007669"/>
    <property type="project" value="UniProtKB-KW"/>
</dbReference>
<sequence>MPDTLRFDRSHPGPYGLSIPLSPLVRRVVANNSGPFTFTGTVTHLIGRGEVAVLDPGPDDGDHIAALLAATAGETITHILVTHTHRDHTDGVEALRAVTGAPILGCAPHESTASNPLEASVNTSYRPDRILHDGDIVQGRGWTLETVATPGHTVNHLAFALSEETSLFPGDHVMAWSTTVVAPPDGNMKDYKASLRRLLARDEDIYYPAHGPSLANAKAFVAALLAHRQAREEQILSALAPGGRTVEEIVIAVYPDIAPNLRGAAGLSALAHLEELKARGVVSVKPGAGDAVYLRV</sequence>
<keyword evidence="3" id="KW-1185">Reference proteome</keyword>
<dbReference type="InterPro" id="IPR036388">
    <property type="entry name" value="WH-like_DNA-bd_sf"/>
</dbReference>
<dbReference type="Gene3D" id="3.60.15.10">
    <property type="entry name" value="Ribonuclease Z/Hydroxyacylglutathione hydrolase-like"/>
    <property type="match status" value="1"/>
</dbReference>
<evidence type="ECO:0000313" key="2">
    <source>
        <dbReference type="EMBL" id="BCJ90233.1"/>
    </source>
</evidence>
<dbReference type="EMBL" id="AP023361">
    <property type="protein sequence ID" value="BCJ90233.1"/>
    <property type="molecule type" value="Genomic_DNA"/>
</dbReference>
<dbReference type="RefSeq" id="WP_222876877.1">
    <property type="nucleotide sequence ID" value="NZ_AP023361.1"/>
</dbReference>
<organism evidence="2 3">
    <name type="scientific">Terrihabitans soli</name>
    <dbReference type="NCBI Taxonomy" id="708113"/>
    <lineage>
        <taxon>Bacteria</taxon>
        <taxon>Pseudomonadati</taxon>
        <taxon>Pseudomonadota</taxon>
        <taxon>Alphaproteobacteria</taxon>
        <taxon>Hyphomicrobiales</taxon>
        <taxon>Terrihabitans</taxon>
    </lineage>
</organism>
<dbReference type="SUPFAM" id="SSF56281">
    <property type="entry name" value="Metallo-hydrolase/oxidoreductase"/>
    <property type="match status" value="1"/>
</dbReference>
<dbReference type="KEGG" id="tso:IZ6_09680"/>
<reference evidence="2 3" key="1">
    <citation type="submission" date="2020-08" db="EMBL/GenBank/DDBJ databases">
        <title>Genome sequence of Rhizobiales bacterium strain IZ6.</title>
        <authorList>
            <person name="Nakai R."/>
            <person name="Naganuma T."/>
        </authorList>
    </citation>
    <scope>NUCLEOTIDE SEQUENCE [LARGE SCALE GENOMIC DNA]</scope>
    <source>
        <strain evidence="2 3">IZ6</strain>
    </source>
</reference>
<feature type="domain" description="Metallo-beta-lactamase" evidence="1">
    <location>
        <begin position="39"/>
        <end position="210"/>
    </location>
</feature>
<dbReference type="InterPro" id="IPR001279">
    <property type="entry name" value="Metallo-B-lactamas"/>
</dbReference>
<proteinExistence type="predicted"/>
<dbReference type="InterPro" id="IPR050662">
    <property type="entry name" value="Sec-metab_biosynth-thioest"/>
</dbReference>
<dbReference type="Pfam" id="PF17778">
    <property type="entry name" value="WHD_BLACT"/>
    <property type="match status" value="1"/>
</dbReference>
<dbReference type="AlphaFoldDB" id="A0A6S6QGG9"/>
<dbReference type="Pfam" id="PF00753">
    <property type="entry name" value="Lactamase_B"/>
    <property type="match status" value="1"/>
</dbReference>
<keyword evidence="2" id="KW-0378">Hydrolase</keyword>